<keyword evidence="2" id="KW-1185">Reference proteome</keyword>
<proteinExistence type="predicted"/>
<dbReference type="Proteomes" id="UP001157125">
    <property type="component" value="Unassembled WGS sequence"/>
</dbReference>
<sequence>MFLTIVGLLVLGGIAYGVVRALDKPENVAVAAPEVVEVQAEPTLEPVTLKDPSAFLAAMPPTVGPYSMTKAATLDPEKTTLTTRAAEVDDLTYSDGTTTLACVPSSTMTWPMPRLSTRRLAKDGTDPQPVTVGDKKVGQRVTIEGDPTKYVWRNGTAVFVLRGPAEALEGFWIQFPL</sequence>
<protein>
    <submittedName>
        <fullName evidence="1">Uncharacterized protein</fullName>
    </submittedName>
</protein>
<gene>
    <name evidence="1" type="ORF">GCM10025876_21220</name>
</gene>
<name>A0ABQ6IDI4_9MICO</name>
<evidence type="ECO:0000313" key="2">
    <source>
        <dbReference type="Proteomes" id="UP001157125"/>
    </source>
</evidence>
<comment type="caution">
    <text evidence="1">The sequence shown here is derived from an EMBL/GenBank/DDBJ whole genome shotgun (WGS) entry which is preliminary data.</text>
</comment>
<reference evidence="2" key="1">
    <citation type="journal article" date="2019" name="Int. J. Syst. Evol. Microbiol.">
        <title>The Global Catalogue of Microorganisms (GCM) 10K type strain sequencing project: providing services to taxonomists for standard genome sequencing and annotation.</title>
        <authorList>
            <consortium name="The Broad Institute Genomics Platform"/>
            <consortium name="The Broad Institute Genome Sequencing Center for Infectious Disease"/>
            <person name="Wu L."/>
            <person name="Ma J."/>
        </authorList>
    </citation>
    <scope>NUCLEOTIDE SEQUENCE [LARGE SCALE GENOMIC DNA]</scope>
    <source>
        <strain evidence="2">NBRC 112299</strain>
    </source>
</reference>
<dbReference type="RefSeq" id="WP_284328287.1">
    <property type="nucleotide sequence ID" value="NZ_BSUN01000001.1"/>
</dbReference>
<evidence type="ECO:0000313" key="1">
    <source>
        <dbReference type="EMBL" id="GMA35918.1"/>
    </source>
</evidence>
<accession>A0ABQ6IDI4</accession>
<organism evidence="1 2">
    <name type="scientific">Demequina litorisediminis</name>
    <dbReference type="NCBI Taxonomy" id="1849022"/>
    <lineage>
        <taxon>Bacteria</taxon>
        <taxon>Bacillati</taxon>
        <taxon>Actinomycetota</taxon>
        <taxon>Actinomycetes</taxon>
        <taxon>Micrococcales</taxon>
        <taxon>Demequinaceae</taxon>
        <taxon>Demequina</taxon>
    </lineage>
</organism>
<dbReference type="EMBL" id="BSUN01000001">
    <property type="protein sequence ID" value="GMA35918.1"/>
    <property type="molecule type" value="Genomic_DNA"/>
</dbReference>